<dbReference type="EMBL" id="CP139781">
    <property type="protein sequence ID" value="WRQ88599.1"/>
    <property type="molecule type" value="Genomic_DNA"/>
</dbReference>
<evidence type="ECO:0000313" key="10">
    <source>
        <dbReference type="EMBL" id="WRQ88599.1"/>
    </source>
</evidence>
<comment type="function">
    <text evidence="9">Converts adenosine-3',5'-bisphosphate (PAP) to AMP.</text>
</comment>
<evidence type="ECO:0000256" key="8">
    <source>
        <dbReference type="ARBA" id="ARBA00023136"/>
    </source>
</evidence>
<evidence type="ECO:0000256" key="4">
    <source>
        <dbReference type="ARBA" id="ARBA00022519"/>
    </source>
</evidence>
<dbReference type="InterPro" id="IPR020583">
    <property type="entry name" value="Inositol_monoP_metal-BS"/>
</dbReference>
<feature type="binding site" evidence="9">
    <location>
        <position position="79"/>
    </location>
    <ligand>
        <name>Mg(2+)</name>
        <dbReference type="ChEBI" id="CHEBI:18420"/>
        <label>1</label>
    </ligand>
</feature>
<evidence type="ECO:0000256" key="3">
    <source>
        <dbReference type="ARBA" id="ARBA00022475"/>
    </source>
</evidence>
<dbReference type="HAMAP" id="MF_02095">
    <property type="entry name" value="CysQ"/>
    <property type="match status" value="1"/>
</dbReference>
<feature type="binding site" evidence="9">
    <location>
        <position position="80"/>
    </location>
    <ligand>
        <name>Mg(2+)</name>
        <dbReference type="ChEBI" id="CHEBI:18420"/>
        <label>2</label>
    </ligand>
</feature>
<organism evidence="10 11">
    <name type="scientific">Actomonas aquatica</name>
    <dbReference type="NCBI Taxonomy" id="2866162"/>
    <lineage>
        <taxon>Bacteria</taxon>
        <taxon>Pseudomonadati</taxon>
        <taxon>Verrucomicrobiota</taxon>
        <taxon>Opitutia</taxon>
        <taxon>Opitutales</taxon>
        <taxon>Opitutaceae</taxon>
        <taxon>Actomonas</taxon>
    </lineage>
</organism>
<protein>
    <recommendedName>
        <fullName evidence="9">3'(2'),5'-bisphosphate nucleotidase CysQ</fullName>
        <ecNumber evidence="9">3.1.3.7</ecNumber>
    </recommendedName>
    <alternativeName>
        <fullName evidence="9">3'(2'),5-bisphosphonucleoside 3'(2')-phosphohydrolase</fullName>
    </alternativeName>
    <alternativeName>
        <fullName evidence="9">3'-phosphoadenosine 5'-phosphate phosphatase</fullName>
        <shortName evidence="9">PAP phosphatase</shortName>
    </alternativeName>
</protein>
<dbReference type="Proteomes" id="UP000738431">
    <property type="component" value="Chromosome"/>
</dbReference>
<dbReference type="PANTHER" id="PTHR43028:SF5">
    <property type="entry name" value="3'(2'),5'-BISPHOSPHATE NUCLEOTIDASE 1"/>
    <property type="match status" value="1"/>
</dbReference>
<evidence type="ECO:0000256" key="6">
    <source>
        <dbReference type="ARBA" id="ARBA00022801"/>
    </source>
</evidence>
<evidence type="ECO:0000256" key="7">
    <source>
        <dbReference type="ARBA" id="ARBA00022842"/>
    </source>
</evidence>
<dbReference type="PRINTS" id="PR00377">
    <property type="entry name" value="IMPHPHTASES"/>
</dbReference>
<keyword evidence="5 9" id="KW-0479">Metal-binding</keyword>
<dbReference type="CDD" id="cd01638">
    <property type="entry name" value="CysQ"/>
    <property type="match status" value="1"/>
</dbReference>
<keyword evidence="3 9" id="KW-1003">Cell membrane</keyword>
<dbReference type="InterPro" id="IPR020550">
    <property type="entry name" value="Inositol_monophosphatase_CS"/>
</dbReference>
<keyword evidence="4" id="KW-0997">Cell inner membrane</keyword>
<dbReference type="SUPFAM" id="SSF56655">
    <property type="entry name" value="Carbohydrate phosphatase"/>
    <property type="match status" value="1"/>
</dbReference>
<dbReference type="InterPro" id="IPR000760">
    <property type="entry name" value="Inositol_monophosphatase-like"/>
</dbReference>
<evidence type="ECO:0000256" key="1">
    <source>
        <dbReference type="ARBA" id="ARBA00001625"/>
    </source>
</evidence>
<dbReference type="PROSITE" id="PS00629">
    <property type="entry name" value="IMP_1"/>
    <property type="match status" value="1"/>
</dbReference>
<feature type="binding site" evidence="9">
    <location>
        <begin position="79"/>
        <end position="82"/>
    </location>
    <ligand>
        <name>substrate</name>
    </ligand>
</feature>
<dbReference type="PROSITE" id="PS00630">
    <property type="entry name" value="IMP_2"/>
    <property type="match status" value="1"/>
</dbReference>
<accession>A0ABZ1CD96</accession>
<keyword evidence="11" id="KW-1185">Reference proteome</keyword>
<dbReference type="NCBIfam" id="TIGR01331">
    <property type="entry name" value="bisphos_cysQ"/>
    <property type="match status" value="1"/>
</dbReference>
<evidence type="ECO:0000256" key="5">
    <source>
        <dbReference type="ARBA" id="ARBA00022723"/>
    </source>
</evidence>
<feature type="binding site" evidence="9">
    <location>
        <position position="77"/>
    </location>
    <ligand>
        <name>Mg(2+)</name>
        <dbReference type="ChEBI" id="CHEBI:18420"/>
        <label>2</label>
    </ligand>
</feature>
<reference evidence="10 11" key="1">
    <citation type="submission" date="2021-08" db="EMBL/GenBank/DDBJ databases">
        <authorList>
            <person name="Zhang D."/>
            <person name="Zhang A."/>
            <person name="Wang L."/>
        </authorList>
    </citation>
    <scope>NUCLEOTIDE SEQUENCE [LARGE SCALE GENOMIC DNA]</scope>
    <source>
        <strain evidence="10 11">WL0086</strain>
    </source>
</reference>
<dbReference type="RefSeq" id="WP_221031704.1">
    <property type="nucleotide sequence ID" value="NZ_CP139781.1"/>
</dbReference>
<evidence type="ECO:0000256" key="2">
    <source>
        <dbReference type="ARBA" id="ARBA00005289"/>
    </source>
</evidence>
<keyword evidence="8 9" id="KW-0472">Membrane</keyword>
<comment type="catalytic activity">
    <reaction evidence="1 9">
        <text>adenosine 3',5'-bisphosphate + H2O = AMP + phosphate</text>
        <dbReference type="Rhea" id="RHEA:10040"/>
        <dbReference type="ChEBI" id="CHEBI:15377"/>
        <dbReference type="ChEBI" id="CHEBI:43474"/>
        <dbReference type="ChEBI" id="CHEBI:58343"/>
        <dbReference type="ChEBI" id="CHEBI:456215"/>
        <dbReference type="EC" id="3.1.3.7"/>
    </reaction>
</comment>
<dbReference type="GO" id="GO:0008441">
    <property type="term" value="F:3'(2'),5'-bisphosphate nucleotidase activity"/>
    <property type="evidence" value="ECO:0007669"/>
    <property type="project" value="UniProtKB-EC"/>
</dbReference>
<keyword evidence="6 9" id="KW-0378">Hydrolase</keyword>
<feature type="binding site" evidence="9">
    <location>
        <position position="77"/>
    </location>
    <ligand>
        <name>Mg(2+)</name>
        <dbReference type="ChEBI" id="CHEBI:18420"/>
        <label>1</label>
    </ligand>
</feature>
<dbReference type="Gene3D" id="3.40.190.80">
    <property type="match status" value="1"/>
</dbReference>
<dbReference type="PANTHER" id="PTHR43028">
    <property type="entry name" value="3'(2'),5'-BISPHOSPHATE NUCLEOTIDASE 1"/>
    <property type="match status" value="1"/>
</dbReference>
<sequence length="253" mass="26873">MRSIAEAAGQETLRFYGQPLTVDAKADDSPLTQADLASHRLITARLREAFPEIPVVSEEDTERDASIASAQRFFVVDPLDGTKEFIKQTGSFTVNIGLVENGRPVAGIVHVPVSGVTYGADTNGGAWRAEKDGEPQPIKTCSPAAEPLRIVASRDHAGPEVKALLERFPDAECLSIGSSLKFCLVAEGKADVYLRDVPTMEWDTAAAQAVVEAAGGAVLTHPAQTLLTYGKPEYRNGSLLTVGTLSLADRLGG</sequence>
<feature type="binding site" evidence="9">
    <location>
        <position position="58"/>
    </location>
    <ligand>
        <name>substrate</name>
    </ligand>
</feature>
<evidence type="ECO:0000256" key="9">
    <source>
        <dbReference type="HAMAP-Rule" id="MF_02095"/>
    </source>
</evidence>
<keyword evidence="7 9" id="KW-0460">Magnesium</keyword>
<comment type="similarity">
    <text evidence="2 9">Belongs to the inositol monophosphatase superfamily. CysQ family.</text>
</comment>
<evidence type="ECO:0000313" key="11">
    <source>
        <dbReference type="Proteomes" id="UP000738431"/>
    </source>
</evidence>
<reference evidence="10 11" key="2">
    <citation type="submission" date="2023-12" db="EMBL/GenBank/DDBJ databases">
        <title>Description of an unclassified Opitutus bacterium of Verrucomicrobiota.</title>
        <authorList>
            <person name="Zhang D.-F."/>
        </authorList>
    </citation>
    <scope>NUCLEOTIDE SEQUENCE [LARGE SCALE GENOMIC DNA]</scope>
    <source>
        <strain evidence="10 11">WL0086</strain>
    </source>
</reference>
<comment type="subcellular location">
    <subcellularLocation>
        <location evidence="9">Cell membrane</location>
        <topology evidence="9">Peripheral membrane protein</topology>
        <orientation evidence="9">Cytoplasmic side</orientation>
    </subcellularLocation>
</comment>
<feature type="binding site" evidence="9">
    <location>
        <position position="58"/>
    </location>
    <ligand>
        <name>Mg(2+)</name>
        <dbReference type="ChEBI" id="CHEBI:18420"/>
        <label>1</label>
    </ligand>
</feature>
<comment type="cofactor">
    <cofactor evidence="9">
        <name>Mg(2+)</name>
        <dbReference type="ChEBI" id="CHEBI:18420"/>
    </cofactor>
</comment>
<dbReference type="EC" id="3.1.3.7" evidence="9"/>
<dbReference type="Gene3D" id="3.30.540.10">
    <property type="entry name" value="Fructose-1,6-Bisphosphatase, subunit A, domain 1"/>
    <property type="match status" value="1"/>
</dbReference>
<gene>
    <name evidence="9 10" type="primary">cysQ</name>
    <name evidence="10" type="ORF">K1X11_004230</name>
</gene>
<name>A0ABZ1CD96_9BACT</name>
<dbReference type="InterPro" id="IPR050725">
    <property type="entry name" value="CysQ/Inositol_MonoPase"/>
</dbReference>
<feature type="binding site" evidence="9">
    <location>
        <position position="203"/>
    </location>
    <ligand>
        <name>substrate</name>
    </ligand>
</feature>
<feature type="binding site" evidence="9">
    <location>
        <position position="203"/>
    </location>
    <ligand>
        <name>Mg(2+)</name>
        <dbReference type="ChEBI" id="CHEBI:18420"/>
        <label>2</label>
    </ligand>
</feature>
<proteinExistence type="inferred from homology"/>
<dbReference type="InterPro" id="IPR006240">
    <property type="entry name" value="CysQ"/>
</dbReference>
<dbReference type="Pfam" id="PF00459">
    <property type="entry name" value="Inositol_P"/>
    <property type="match status" value="1"/>
</dbReference>